<organism evidence="1 2">
    <name type="scientific">Rossellomorea vietnamensis</name>
    <dbReference type="NCBI Taxonomy" id="218284"/>
    <lineage>
        <taxon>Bacteria</taxon>
        <taxon>Bacillati</taxon>
        <taxon>Bacillota</taxon>
        <taxon>Bacilli</taxon>
        <taxon>Bacillales</taxon>
        <taxon>Bacillaceae</taxon>
        <taxon>Rossellomorea</taxon>
    </lineage>
</organism>
<proteinExistence type="predicted"/>
<keyword evidence="2" id="KW-1185">Reference proteome</keyword>
<evidence type="ECO:0000313" key="2">
    <source>
        <dbReference type="Proteomes" id="UP001064027"/>
    </source>
</evidence>
<evidence type="ECO:0000313" key="1">
    <source>
        <dbReference type="EMBL" id="UXH46076.1"/>
    </source>
</evidence>
<keyword evidence="1" id="KW-0560">Oxidoreductase</keyword>
<dbReference type="EMBL" id="CP104558">
    <property type="protein sequence ID" value="UXH46076.1"/>
    <property type="molecule type" value="Genomic_DNA"/>
</dbReference>
<reference evidence="1" key="1">
    <citation type="submission" date="2022-09" db="EMBL/GenBank/DDBJ databases">
        <title>Complete genome sequence of Rossellomorea vietnamensis strain RL-WG62, a newly isolated PGPR with the potential for plant salinity stress alleviation.</title>
        <authorList>
            <person name="Ren L."/>
            <person name="Wang G."/>
            <person name="Hu H."/>
        </authorList>
    </citation>
    <scope>NUCLEOTIDE SEQUENCE</scope>
    <source>
        <strain evidence="1">RL-WG62</strain>
    </source>
</reference>
<dbReference type="Proteomes" id="UP001064027">
    <property type="component" value="Chromosome"/>
</dbReference>
<dbReference type="EC" id="1.1.99.14" evidence="1"/>
<gene>
    <name evidence="1" type="primary">glcD</name>
    <name evidence="1" type="ORF">N5C46_08530</name>
</gene>
<protein>
    <submittedName>
        <fullName evidence="1">Glycolate oxidase subunit GlcD</fullName>
        <ecNumber evidence="1">1.1.99.14</ecNumber>
    </submittedName>
</protein>
<accession>A0ACD4CCR7</accession>
<name>A0ACD4CCR7_9BACI</name>
<sequence>MITPDIKNRFVSIVGEDNYRDTPAEKLVYSYDATPNYQSMPDAIIVPRSTGEVSAIVKICNEHSIPIVPRGSGTNLCAGTCPTEGGLVLLFTHMNNILELDEENLTITVQPGVVTLDLIHAVEAKGLFYPPDPSSMKISTIGGNINENSGGLRGLKYGVTRDYVLALEAVLPNGDIIRTGGKLAKDVAGYDLTRLFVGSEGTLCVITEATLKLVPMPETKQTMLALYQDIEAAAKSVSNIISNRIIPTTLEFLDQPTLEVVEDFAKIGLPTDVKAVLLIEQDGPPEVVARDMKRIEEVCVENHAVSVQLAKTEIEADALRTARRSALSALARLKPTTILEDATVPRSEIAKMVKAINDIAERHGVKICTFGHAGDGNLHQTVATDARDHDEMERVEAAFEEIFAHAIELGGTITGEHGVGMMKAPYLEWKLGAEGINAMKMIKQSFDPNNIMNPNKVFAKESRKRVVISR</sequence>